<dbReference type="SFLD" id="SFLDS00003">
    <property type="entry name" value="Haloacid_Dehalogenase"/>
    <property type="match status" value="1"/>
</dbReference>
<dbReference type="InterPro" id="IPR036412">
    <property type="entry name" value="HAD-like_sf"/>
</dbReference>
<proteinExistence type="predicted"/>
<evidence type="ECO:0000256" key="2">
    <source>
        <dbReference type="ARBA" id="ARBA00022801"/>
    </source>
</evidence>
<reference evidence="4" key="1">
    <citation type="journal article" date="2014" name="Front. Microbiol.">
        <title>High frequency of phylogenetically diverse reductive dehalogenase-homologous genes in deep subseafloor sedimentary metagenomes.</title>
        <authorList>
            <person name="Kawai M."/>
            <person name="Futagami T."/>
            <person name="Toyoda A."/>
            <person name="Takaki Y."/>
            <person name="Nishi S."/>
            <person name="Hori S."/>
            <person name="Arai W."/>
            <person name="Tsubouchi T."/>
            <person name="Morono Y."/>
            <person name="Uchiyama I."/>
            <person name="Ito T."/>
            <person name="Fujiyama A."/>
            <person name="Inagaki F."/>
            <person name="Takami H."/>
        </authorList>
    </citation>
    <scope>NUCLEOTIDE SEQUENCE</scope>
    <source>
        <strain evidence="4">Expedition CK06-06</strain>
    </source>
</reference>
<keyword evidence="3" id="KW-0460">Magnesium</keyword>
<gene>
    <name evidence="4" type="ORF">S01H1_36207</name>
</gene>
<dbReference type="GO" id="GO:0016787">
    <property type="term" value="F:hydrolase activity"/>
    <property type="evidence" value="ECO:0007669"/>
    <property type="project" value="UniProtKB-KW"/>
</dbReference>
<accession>X0UTW2</accession>
<dbReference type="InterPro" id="IPR051400">
    <property type="entry name" value="HAD-like_hydrolase"/>
</dbReference>
<dbReference type="SUPFAM" id="SSF56784">
    <property type="entry name" value="HAD-like"/>
    <property type="match status" value="1"/>
</dbReference>
<protein>
    <recommendedName>
        <fullName evidence="5">HAD family hydrolase</fullName>
    </recommendedName>
</protein>
<name>X0UTW2_9ZZZZ</name>
<sequence length="221" mass="26172">AFNMRQVISFDLDGTLIKPDFNYLVWYEMVPKLYAKKQGIEFEEAKRLVKKEYDRIGENDLRWYRLDYWLEHLKLNKSQEEILEKYMDKIILYPDVLPSLNHLKRKYKLVIASGMSEDFICIKLKKNNLSQFFSHIFSAISLGLIKKEKSFYLAMCRSLNVKPAELVHVGDHYEVDYLVPRKIGIEAYFLDRENQRKKEAGTVNNLEEFTNQMIPGESISI</sequence>
<dbReference type="InterPro" id="IPR023214">
    <property type="entry name" value="HAD_sf"/>
</dbReference>
<dbReference type="PANTHER" id="PTHR46470">
    <property type="entry name" value="N-ACYLNEURAMINATE-9-PHOSPHATASE"/>
    <property type="match status" value="1"/>
</dbReference>
<dbReference type="Gene3D" id="3.40.50.1000">
    <property type="entry name" value="HAD superfamily/HAD-like"/>
    <property type="match status" value="1"/>
</dbReference>
<keyword evidence="2" id="KW-0378">Hydrolase</keyword>
<organism evidence="4">
    <name type="scientific">marine sediment metagenome</name>
    <dbReference type="NCBI Taxonomy" id="412755"/>
    <lineage>
        <taxon>unclassified sequences</taxon>
        <taxon>metagenomes</taxon>
        <taxon>ecological metagenomes</taxon>
    </lineage>
</organism>
<evidence type="ECO:0000256" key="1">
    <source>
        <dbReference type="ARBA" id="ARBA00001946"/>
    </source>
</evidence>
<dbReference type="NCBIfam" id="TIGR01549">
    <property type="entry name" value="HAD-SF-IA-v1"/>
    <property type="match status" value="1"/>
</dbReference>
<feature type="non-terminal residue" evidence="4">
    <location>
        <position position="1"/>
    </location>
</feature>
<dbReference type="Pfam" id="PF00702">
    <property type="entry name" value="Hydrolase"/>
    <property type="match status" value="1"/>
</dbReference>
<dbReference type="InterPro" id="IPR006439">
    <property type="entry name" value="HAD-SF_hydro_IA"/>
</dbReference>
<evidence type="ECO:0000256" key="3">
    <source>
        <dbReference type="ARBA" id="ARBA00022842"/>
    </source>
</evidence>
<dbReference type="GO" id="GO:0044281">
    <property type="term" value="P:small molecule metabolic process"/>
    <property type="evidence" value="ECO:0007669"/>
    <property type="project" value="UniProtKB-ARBA"/>
</dbReference>
<dbReference type="AlphaFoldDB" id="X0UTW2"/>
<dbReference type="InterPro" id="IPR023198">
    <property type="entry name" value="PGP-like_dom2"/>
</dbReference>
<evidence type="ECO:0008006" key="5">
    <source>
        <dbReference type="Google" id="ProtNLM"/>
    </source>
</evidence>
<dbReference type="Gene3D" id="1.10.150.240">
    <property type="entry name" value="Putative phosphatase, domain 2"/>
    <property type="match status" value="1"/>
</dbReference>
<evidence type="ECO:0000313" key="4">
    <source>
        <dbReference type="EMBL" id="GAG02647.1"/>
    </source>
</evidence>
<comment type="caution">
    <text evidence="4">The sequence shown here is derived from an EMBL/GenBank/DDBJ whole genome shotgun (WGS) entry which is preliminary data.</text>
</comment>
<dbReference type="SFLD" id="SFLDG01129">
    <property type="entry name" value="C1.5:_HAD__Beta-PGM__Phosphata"/>
    <property type="match status" value="1"/>
</dbReference>
<dbReference type="EMBL" id="BARS01022668">
    <property type="protein sequence ID" value="GAG02647.1"/>
    <property type="molecule type" value="Genomic_DNA"/>
</dbReference>
<comment type="cofactor">
    <cofactor evidence="1">
        <name>Mg(2+)</name>
        <dbReference type="ChEBI" id="CHEBI:18420"/>
    </cofactor>
</comment>
<dbReference type="PANTHER" id="PTHR46470:SF4">
    <property type="entry name" value="5-AMINO-6-(5-PHOSPHO-D-RIBITYLAMINO)URACIL PHOSPHATASE YIGB"/>
    <property type="match status" value="1"/>
</dbReference>